<evidence type="ECO:0000256" key="6">
    <source>
        <dbReference type="SAM" id="Phobius"/>
    </source>
</evidence>
<dbReference type="GO" id="GO:0022857">
    <property type="term" value="F:transmembrane transporter activity"/>
    <property type="evidence" value="ECO:0007669"/>
    <property type="project" value="InterPro"/>
</dbReference>
<dbReference type="EMBL" id="AP021875">
    <property type="protein sequence ID" value="BBO78192.1"/>
    <property type="molecule type" value="Genomic_DNA"/>
</dbReference>
<dbReference type="PANTHER" id="PTHR42770">
    <property type="entry name" value="AMINO ACID TRANSPORTER-RELATED"/>
    <property type="match status" value="1"/>
</dbReference>
<keyword evidence="4 6" id="KW-1133">Transmembrane helix</keyword>
<evidence type="ECO:0000256" key="2">
    <source>
        <dbReference type="ARBA" id="ARBA00022475"/>
    </source>
</evidence>
<feature type="transmembrane region" description="Helical" evidence="6">
    <location>
        <begin position="238"/>
        <end position="260"/>
    </location>
</feature>
<feature type="transmembrane region" description="Helical" evidence="6">
    <location>
        <begin position="367"/>
        <end position="387"/>
    </location>
</feature>
<name>A0A5K7Z833_9BACT</name>
<feature type="transmembrane region" description="Helical" evidence="6">
    <location>
        <begin position="293"/>
        <end position="313"/>
    </location>
</feature>
<dbReference type="Proteomes" id="UP000427769">
    <property type="component" value="Chromosome"/>
</dbReference>
<feature type="transmembrane region" description="Helical" evidence="6">
    <location>
        <begin position="89"/>
        <end position="111"/>
    </location>
</feature>
<reference evidence="7 8" key="1">
    <citation type="submission" date="2019-11" db="EMBL/GenBank/DDBJ databases">
        <title>Comparative genomics of hydrocarbon-degrading Desulfosarcina strains.</title>
        <authorList>
            <person name="Watanabe M."/>
            <person name="Kojima H."/>
            <person name="Fukui M."/>
        </authorList>
    </citation>
    <scope>NUCLEOTIDE SEQUENCE [LARGE SCALE GENOMIC DNA]</scope>
    <source>
        <strain evidence="7 8">PP31</strain>
    </source>
</reference>
<evidence type="ECO:0000313" key="8">
    <source>
        <dbReference type="Proteomes" id="UP000427769"/>
    </source>
</evidence>
<feature type="transmembrane region" description="Helical" evidence="6">
    <location>
        <begin position="399"/>
        <end position="420"/>
    </location>
</feature>
<dbReference type="KEGG" id="dwd:DSCW_56090"/>
<evidence type="ECO:0000313" key="7">
    <source>
        <dbReference type="EMBL" id="BBO78192.1"/>
    </source>
</evidence>
<keyword evidence="2" id="KW-1003">Cell membrane</keyword>
<dbReference type="PIRSF" id="PIRSF006060">
    <property type="entry name" value="AA_transporter"/>
    <property type="match status" value="1"/>
</dbReference>
<feature type="transmembrane region" description="Helical" evidence="6">
    <location>
        <begin position="131"/>
        <end position="150"/>
    </location>
</feature>
<dbReference type="OrthoDB" id="127638at2"/>
<comment type="subcellular location">
    <subcellularLocation>
        <location evidence="1">Cell membrane</location>
        <topology evidence="1">Multi-pass membrane protein</topology>
    </subcellularLocation>
</comment>
<feature type="transmembrane region" description="Helical" evidence="6">
    <location>
        <begin position="195"/>
        <end position="217"/>
    </location>
</feature>
<feature type="transmembrane region" description="Helical" evidence="6">
    <location>
        <begin position="46"/>
        <end position="68"/>
    </location>
</feature>
<evidence type="ECO:0000256" key="1">
    <source>
        <dbReference type="ARBA" id="ARBA00004651"/>
    </source>
</evidence>
<dbReference type="InterPro" id="IPR002293">
    <property type="entry name" value="AA/rel_permease1"/>
</dbReference>
<dbReference type="AlphaFoldDB" id="A0A5K7Z833"/>
<protein>
    <recommendedName>
        <fullName evidence="9">Amino acid permease</fullName>
    </recommendedName>
</protein>
<feature type="transmembrane region" description="Helical" evidence="6">
    <location>
        <begin position="343"/>
        <end position="361"/>
    </location>
</feature>
<sequence>MSDTKQSKNLARTMRTPSVTALGVGAMIGAGIFVLTGMAAGKAGPALILAFALNGVIALIVGACYAELATMMPEAGGAYVWAKPGLGPFFGFFAGWMSAFAQLIACSLYAAAFGSFTRQLVIELTAHRPPAFFATAMSVGVLALLLWINYRGSEHTGKLEVWITGLKVAILLIVVALGLSVLFQSNDRLSAFRPFFSQGLGGLMSAMGITFVAFEGYEIIVQSGEEVKKPGSTIPRAIFLSILVAMSLYILVAVVLLGAVTPPHGKTVAAYLGGLQELGLMEAAGQFVPRGKIILLIAGLASTASALNATIYGSSRIAYAMGRAGDLPSALARVHRTRKTPHLAIAAVGSLMVAMTLALPIEDIAASTNIMFLLVFLMVCTTVVRLRKHWPDRERPFRVPLSPWLPGVGITAGIVLSLWLVQVSRVAWAVAVVWIVLGGAVFYLKDRR</sequence>
<proteinExistence type="predicted"/>
<keyword evidence="8" id="KW-1185">Reference proteome</keyword>
<feature type="transmembrane region" description="Helical" evidence="6">
    <location>
        <begin position="162"/>
        <end position="183"/>
    </location>
</feature>
<feature type="transmembrane region" description="Helical" evidence="6">
    <location>
        <begin position="426"/>
        <end position="444"/>
    </location>
</feature>
<accession>A0A5K7Z833</accession>
<feature type="transmembrane region" description="Helical" evidence="6">
    <location>
        <begin position="21"/>
        <end position="40"/>
    </location>
</feature>
<evidence type="ECO:0000256" key="3">
    <source>
        <dbReference type="ARBA" id="ARBA00022692"/>
    </source>
</evidence>
<dbReference type="InterPro" id="IPR050367">
    <property type="entry name" value="APC_superfamily"/>
</dbReference>
<keyword evidence="5 6" id="KW-0472">Membrane</keyword>
<evidence type="ECO:0008006" key="9">
    <source>
        <dbReference type="Google" id="ProtNLM"/>
    </source>
</evidence>
<gene>
    <name evidence="7" type="ORF">DSCW_56090</name>
</gene>
<dbReference type="RefSeq" id="WP_155306854.1">
    <property type="nucleotide sequence ID" value="NZ_AP021875.1"/>
</dbReference>
<dbReference type="GO" id="GO:0005886">
    <property type="term" value="C:plasma membrane"/>
    <property type="evidence" value="ECO:0007669"/>
    <property type="project" value="UniProtKB-SubCell"/>
</dbReference>
<dbReference type="Gene3D" id="1.20.1740.10">
    <property type="entry name" value="Amino acid/polyamine transporter I"/>
    <property type="match status" value="1"/>
</dbReference>
<organism evidence="7 8">
    <name type="scientific">Desulfosarcina widdelii</name>
    <dbReference type="NCBI Taxonomy" id="947919"/>
    <lineage>
        <taxon>Bacteria</taxon>
        <taxon>Pseudomonadati</taxon>
        <taxon>Thermodesulfobacteriota</taxon>
        <taxon>Desulfobacteria</taxon>
        <taxon>Desulfobacterales</taxon>
        <taxon>Desulfosarcinaceae</taxon>
        <taxon>Desulfosarcina</taxon>
    </lineage>
</organism>
<dbReference type="Pfam" id="PF13520">
    <property type="entry name" value="AA_permease_2"/>
    <property type="match status" value="1"/>
</dbReference>
<dbReference type="PANTHER" id="PTHR42770:SF11">
    <property type="entry name" value="INNER MEMBRANE TRANSPORT PROTEIN YBAT"/>
    <property type="match status" value="1"/>
</dbReference>
<keyword evidence="3 6" id="KW-0812">Transmembrane</keyword>
<evidence type="ECO:0000256" key="4">
    <source>
        <dbReference type="ARBA" id="ARBA00022989"/>
    </source>
</evidence>
<evidence type="ECO:0000256" key="5">
    <source>
        <dbReference type="ARBA" id="ARBA00023136"/>
    </source>
</evidence>